<keyword evidence="13" id="KW-0460">Magnesium</keyword>
<accession>A0A127QL57</accession>
<feature type="binding site" evidence="12">
    <location>
        <position position="197"/>
    </location>
    <ligand>
        <name>CoA</name>
        <dbReference type="ChEBI" id="CHEBI:57287"/>
    </ligand>
</feature>
<feature type="domain" description="4'-phosphopantetheinyl transferase N-terminal" evidence="15">
    <location>
        <begin position="74"/>
        <end position="137"/>
    </location>
</feature>
<dbReference type="PANTHER" id="PTHR38096">
    <property type="entry name" value="ENTEROBACTIN SYNTHASE COMPONENT D"/>
    <property type="match status" value="1"/>
</dbReference>
<dbReference type="SUPFAM" id="SSF56214">
    <property type="entry name" value="4'-phosphopantetheinyl transferase"/>
    <property type="match status" value="1"/>
</dbReference>
<dbReference type="InterPro" id="IPR003542">
    <property type="entry name" value="Enbac_synth_compD-like"/>
</dbReference>
<evidence type="ECO:0000256" key="11">
    <source>
        <dbReference type="ARBA" id="ARBA00049191"/>
    </source>
</evidence>
<comment type="pathway">
    <text evidence="2">Siderophore biosynthesis; enterobactin biosynthesis.</text>
</comment>
<comment type="catalytic activity">
    <reaction evidence="11">
        <text>apo-[peptidyl-carrier protein] + CoA = holo-[peptidyl-carrier protein] + adenosine 3',5'-bisphosphate + H(+)</text>
        <dbReference type="Rhea" id="RHEA:46228"/>
        <dbReference type="Rhea" id="RHEA-COMP:11479"/>
        <dbReference type="Rhea" id="RHEA-COMP:11480"/>
        <dbReference type="ChEBI" id="CHEBI:15378"/>
        <dbReference type="ChEBI" id="CHEBI:29999"/>
        <dbReference type="ChEBI" id="CHEBI:57287"/>
        <dbReference type="ChEBI" id="CHEBI:58343"/>
        <dbReference type="ChEBI" id="CHEBI:64479"/>
    </reaction>
</comment>
<evidence type="ECO:0000256" key="13">
    <source>
        <dbReference type="PIRSR" id="PIRSR603542-2"/>
    </source>
</evidence>
<evidence type="ECO:0000256" key="5">
    <source>
        <dbReference type="ARBA" id="ARBA00019087"/>
    </source>
</evidence>
<protein>
    <recommendedName>
        <fullName evidence="5">Enterobactin synthase component D</fullName>
    </recommendedName>
    <alternativeName>
        <fullName evidence="8">4'-phosphopantetheinyl transferase EntD</fullName>
    </alternativeName>
    <alternativeName>
        <fullName evidence="9">Enterochelin synthase D</fullName>
    </alternativeName>
</protein>
<dbReference type="Proteomes" id="UP000071778">
    <property type="component" value="Chromosome"/>
</dbReference>
<dbReference type="GO" id="GO:0009366">
    <property type="term" value="C:enterobactin synthetase complex"/>
    <property type="evidence" value="ECO:0007669"/>
    <property type="project" value="InterPro"/>
</dbReference>
<evidence type="ECO:0000256" key="10">
    <source>
        <dbReference type="ARBA" id="ARBA00049176"/>
    </source>
</evidence>
<name>A0A127QL57_9BURK</name>
<dbReference type="GO" id="GO:0000287">
    <property type="term" value="F:magnesium ion binding"/>
    <property type="evidence" value="ECO:0007669"/>
    <property type="project" value="InterPro"/>
</dbReference>
<dbReference type="Pfam" id="PF17837">
    <property type="entry name" value="4PPT_N"/>
    <property type="match status" value="1"/>
</dbReference>
<comment type="cofactor">
    <cofactor evidence="13">
        <name>Mg(2+)</name>
        <dbReference type="ChEBI" id="CHEBI:18420"/>
    </cofactor>
</comment>
<dbReference type="EMBL" id="CP013235">
    <property type="protein sequence ID" value="AMP10777.1"/>
    <property type="molecule type" value="Genomic_DNA"/>
</dbReference>
<keyword evidence="13" id="KW-0479">Metal-binding</keyword>
<evidence type="ECO:0000313" key="16">
    <source>
        <dbReference type="EMBL" id="AMP10777.1"/>
    </source>
</evidence>
<feature type="binding site" evidence="12">
    <location>
        <position position="148"/>
    </location>
    <ligand>
        <name>CoA</name>
        <dbReference type="ChEBI" id="CHEBI:57287"/>
    </ligand>
</feature>
<evidence type="ECO:0000259" key="15">
    <source>
        <dbReference type="Pfam" id="PF17837"/>
    </source>
</evidence>
<dbReference type="InterPro" id="IPR041354">
    <property type="entry name" value="4PPT_N"/>
</dbReference>
<sequence>MALSCSHKGVILLLRGLPGVVHPVEYADFLSTSRSPIVFFGSAGIDSPGRPTLWDQSGQLALLEQNGVVLPPGLANAVLKRKVEFAAGRYCAMQALKALGYGGRETLPIGQHRAPLWPDGFVGSISHGDGQALAVAAASRDWDGIGIDVERLLDHDAARPLVPYLMTTAELLIGSAAGMSLERWLTVVFSAKESLFKALYPYVGRYFDFLDAEVRALQPGGDGLTLQLATTLSPQCIKGSRYPIRINYFDNNIVTLCLLAPSGLTLVATSG</sequence>
<keyword evidence="7" id="KW-0259">Enterobactin biosynthesis</keyword>
<dbReference type="PANTHER" id="PTHR38096:SF1">
    <property type="entry name" value="ENTEROBACTIN SYNTHASE COMPONENT D"/>
    <property type="match status" value="1"/>
</dbReference>
<dbReference type="PRINTS" id="PR01399">
    <property type="entry name" value="ENTSNTHTASED"/>
</dbReference>
<feature type="domain" description="4'-phosphopantetheinyl transferase" evidence="14">
    <location>
        <begin position="144"/>
        <end position="226"/>
    </location>
</feature>
<keyword evidence="6 16" id="KW-0808">Transferase</keyword>
<feature type="binding site" evidence="12">
    <location>
        <position position="81"/>
    </location>
    <ligand>
        <name>CoA</name>
        <dbReference type="ChEBI" id="CHEBI:57287"/>
    </ligand>
</feature>
<dbReference type="GO" id="GO:0009239">
    <property type="term" value="P:enterobactin biosynthetic process"/>
    <property type="evidence" value="ECO:0007669"/>
    <property type="project" value="UniProtKB-UniPathway"/>
</dbReference>
<dbReference type="GO" id="GO:0008897">
    <property type="term" value="F:holo-[acyl-carrier-protein] synthase activity"/>
    <property type="evidence" value="ECO:0007669"/>
    <property type="project" value="InterPro"/>
</dbReference>
<feature type="binding site" evidence="13">
    <location>
        <position position="150"/>
    </location>
    <ligand>
        <name>Mg(2+)</name>
        <dbReference type="ChEBI" id="CHEBI:18420"/>
    </ligand>
</feature>
<dbReference type="GO" id="GO:0005886">
    <property type="term" value="C:plasma membrane"/>
    <property type="evidence" value="ECO:0007669"/>
    <property type="project" value="TreeGrafter"/>
</dbReference>
<evidence type="ECO:0000313" key="17">
    <source>
        <dbReference type="Proteomes" id="UP000071778"/>
    </source>
</evidence>
<evidence type="ECO:0000256" key="12">
    <source>
        <dbReference type="PIRSR" id="PIRSR603542-1"/>
    </source>
</evidence>
<evidence type="ECO:0000259" key="14">
    <source>
        <dbReference type="Pfam" id="PF01648"/>
    </source>
</evidence>
<dbReference type="AlphaFoldDB" id="A0A127QL57"/>
<evidence type="ECO:0000256" key="8">
    <source>
        <dbReference type="ARBA" id="ARBA00029894"/>
    </source>
</evidence>
<keyword evidence="17" id="KW-1185">Reference proteome</keyword>
<comment type="catalytic activity">
    <reaction evidence="10">
        <text>apo-[aryl-carrier protein] + CoA = holo-[aryl-carrier protein] + adenosine 3',5'-bisphosphate + H(+)</text>
        <dbReference type="Rhea" id="RHEA:48404"/>
        <dbReference type="Rhea" id="RHEA-COMP:15903"/>
        <dbReference type="Rhea" id="RHEA-COMP:17557"/>
        <dbReference type="ChEBI" id="CHEBI:15378"/>
        <dbReference type="ChEBI" id="CHEBI:29999"/>
        <dbReference type="ChEBI" id="CHEBI:57287"/>
        <dbReference type="ChEBI" id="CHEBI:58343"/>
        <dbReference type="ChEBI" id="CHEBI:64479"/>
    </reaction>
</comment>
<dbReference type="PATRIC" id="fig|279058.18.peg.3019"/>
<evidence type="ECO:0000256" key="6">
    <source>
        <dbReference type="ARBA" id="ARBA00022679"/>
    </source>
</evidence>
<evidence type="ECO:0000256" key="7">
    <source>
        <dbReference type="ARBA" id="ARBA00023191"/>
    </source>
</evidence>
<feature type="binding site" evidence="13">
    <location>
        <position position="148"/>
    </location>
    <ligand>
        <name>Mg(2+)</name>
        <dbReference type="ChEBI" id="CHEBI:18420"/>
    </ligand>
</feature>
<evidence type="ECO:0000256" key="9">
    <source>
        <dbReference type="ARBA" id="ARBA00031996"/>
    </source>
</evidence>
<evidence type="ECO:0000256" key="4">
    <source>
        <dbReference type="ARBA" id="ARBA00011503"/>
    </source>
</evidence>
<comment type="function">
    <text evidence="1">Involved in the biosynthesis of the siderophore enterobactin (enterochelin), which is a macrocyclic trimeric lactone of N-(2,3-dihydroxybenzoyl)-serine. The serine trilactone serves as a scaffolding for the three catechol functionalities that provide hexadentate coordination for the tightly ligated iron(2+) atoms. Plays an essential role in the assembly of the enterobactin by catalyzing the transfer of the 4'-phosphopantetheine (Ppant) moiety from coenzyme A to the apo-domains of both EntB (ArCP domain) and EntF (PCP domain) to yield their holo-forms which make them competent for the activation of 2,3-dihydroxybenzoate (DHB) and L-serine, respectively.</text>
</comment>
<evidence type="ECO:0000256" key="3">
    <source>
        <dbReference type="ARBA" id="ARBA00008342"/>
    </source>
</evidence>
<gene>
    <name evidence="16" type="ORF">CAter282_3066</name>
</gene>
<dbReference type="Pfam" id="PF01648">
    <property type="entry name" value="ACPS"/>
    <property type="match status" value="1"/>
</dbReference>
<dbReference type="InterPro" id="IPR037143">
    <property type="entry name" value="4-PPantetheinyl_Trfase_dom_sf"/>
</dbReference>
<comment type="subunit">
    <text evidence="4">EntB, EntD, EntE, and EntF form a multienzyme complex called enterobactin synthase.</text>
</comment>
<organism evidence="16 17">
    <name type="scientific">Collimonas arenae</name>
    <dbReference type="NCBI Taxonomy" id="279058"/>
    <lineage>
        <taxon>Bacteria</taxon>
        <taxon>Pseudomonadati</taxon>
        <taxon>Pseudomonadota</taxon>
        <taxon>Betaproteobacteria</taxon>
        <taxon>Burkholderiales</taxon>
        <taxon>Oxalobacteraceae</taxon>
        <taxon>Collimonas</taxon>
    </lineage>
</organism>
<dbReference type="InterPro" id="IPR008278">
    <property type="entry name" value="4-PPantetheinyl_Trfase_dom"/>
</dbReference>
<reference evidence="16 17" key="1">
    <citation type="submission" date="2015-11" db="EMBL/GenBank/DDBJ databases">
        <title>Exploring the genomic traits of fungus-feeding bacterial genus Collimonas.</title>
        <authorList>
            <person name="Song C."/>
            <person name="Schmidt R."/>
            <person name="de Jager V."/>
            <person name="Krzyzanowska D."/>
            <person name="Jongedijk E."/>
            <person name="Cankar K."/>
            <person name="Beekwilder J."/>
            <person name="van Veen A."/>
            <person name="de Boer W."/>
            <person name="van Veen J.A."/>
            <person name="Garbeva P."/>
        </authorList>
    </citation>
    <scope>NUCLEOTIDE SEQUENCE [LARGE SCALE GENOMIC DNA]</scope>
    <source>
        <strain evidence="16 17">Ter282</strain>
    </source>
</reference>
<feature type="binding site" evidence="12">
    <location>
        <begin position="126"/>
        <end position="127"/>
    </location>
    <ligand>
        <name>CoA</name>
        <dbReference type="ChEBI" id="CHEBI:57287"/>
    </ligand>
</feature>
<proteinExistence type="inferred from homology"/>
<evidence type="ECO:0000256" key="1">
    <source>
        <dbReference type="ARBA" id="ARBA00003937"/>
    </source>
</evidence>
<dbReference type="UniPathway" id="UPA00017"/>
<comment type="similarity">
    <text evidence="3">Belongs to the P-Pant transferase superfamily. EntD family.</text>
</comment>
<feature type="binding site" evidence="12">
    <location>
        <position position="89"/>
    </location>
    <ligand>
        <name>CoA</name>
        <dbReference type="ChEBI" id="CHEBI:57287"/>
    </ligand>
</feature>
<evidence type="ECO:0000256" key="2">
    <source>
        <dbReference type="ARBA" id="ARBA00004993"/>
    </source>
</evidence>
<feature type="binding site" evidence="12">
    <location>
        <position position="193"/>
    </location>
    <ligand>
        <name>CoA</name>
        <dbReference type="ChEBI" id="CHEBI:57287"/>
    </ligand>
</feature>
<dbReference type="Gene3D" id="3.90.470.20">
    <property type="entry name" value="4'-phosphopantetheinyl transferase domain"/>
    <property type="match status" value="1"/>
</dbReference>